<dbReference type="GO" id="GO:0016491">
    <property type="term" value="F:oxidoreductase activity"/>
    <property type="evidence" value="ECO:0007669"/>
    <property type="project" value="InterPro"/>
</dbReference>
<proteinExistence type="predicted"/>
<dbReference type="InterPro" id="IPR016169">
    <property type="entry name" value="FAD-bd_PCMH_sub2"/>
</dbReference>
<dbReference type="SMART" id="SM01092">
    <property type="entry name" value="CO_deh_flav_C"/>
    <property type="match status" value="1"/>
</dbReference>
<dbReference type="PANTHER" id="PTHR42659:SF1">
    <property type="entry name" value="OXIDOREDUCTASE"/>
    <property type="match status" value="1"/>
</dbReference>
<reference evidence="5" key="1">
    <citation type="submission" date="2018-03" db="EMBL/GenBank/DDBJ databases">
        <authorList>
            <person name="Sun L."/>
            <person name="Liu H."/>
            <person name="Chen W."/>
            <person name="Huang K."/>
            <person name="Liu W."/>
            <person name="Gao X."/>
        </authorList>
    </citation>
    <scope>NUCLEOTIDE SEQUENCE [LARGE SCALE GENOMIC DNA]</scope>
    <source>
        <strain evidence="5">SH9</strain>
    </source>
</reference>
<sequence>MRPFIYTRADDVSAAVQAAAETSGSAPANAAPVQFIAGGTTILDLMKLDTMRPERLVDINGLQSALGSIQATDKGLRLGALVRMSQAAEDPQIQRDYPVIAQSLQLAASAQLRNMASLGGNVLQRTRCQYFRNTSWPACNKRDPGSGCAALDGVNRKHAVLGVGDKCIAEYPGDFAPALAALGAVVTITGPNGSRAIPFEQLHRGPDQPERETTLAPGELITGFDIPAGPYTRRSLYVKVRDRQSYEFGLATAAVALHLVDGKVEEARIGLGGVAYRPWRSHEAEAALQGKPLDENSAEAAAQAAFAEAAPRRDNAYKVELGRRTLVRALLEAGRMEI</sequence>
<evidence type="ECO:0000313" key="4">
    <source>
        <dbReference type="EMBL" id="PSC03593.1"/>
    </source>
</evidence>
<dbReference type="EMBL" id="PVZS01000023">
    <property type="protein sequence ID" value="PSC03593.1"/>
    <property type="molecule type" value="Genomic_DNA"/>
</dbReference>
<dbReference type="RefSeq" id="WP_106338515.1">
    <property type="nucleotide sequence ID" value="NZ_PVZS01000023.1"/>
</dbReference>
<dbReference type="InterPro" id="IPR002346">
    <property type="entry name" value="Mopterin_DH_FAD-bd"/>
</dbReference>
<dbReference type="InterPro" id="IPR016166">
    <property type="entry name" value="FAD-bd_PCMH"/>
</dbReference>
<dbReference type="InterPro" id="IPR036683">
    <property type="entry name" value="CO_DH_flav_C_dom_sf"/>
</dbReference>
<dbReference type="SUPFAM" id="SSF56176">
    <property type="entry name" value="FAD-binding/transporter-associated domain-like"/>
    <property type="match status" value="1"/>
</dbReference>
<dbReference type="OrthoDB" id="9814706at2"/>
<dbReference type="InterPro" id="IPR051312">
    <property type="entry name" value="Diverse_Substr_Oxidored"/>
</dbReference>
<keyword evidence="1" id="KW-0285">Flavoprotein</keyword>
<dbReference type="Gene3D" id="3.30.390.50">
    <property type="entry name" value="CO dehydrogenase flavoprotein, C-terminal domain"/>
    <property type="match status" value="1"/>
</dbReference>
<dbReference type="InterPro" id="IPR005107">
    <property type="entry name" value="CO_DH_flav_C"/>
</dbReference>
<comment type="caution">
    <text evidence="4">The sequence shown here is derived from an EMBL/GenBank/DDBJ whole genome shotgun (WGS) entry which is preliminary data.</text>
</comment>
<dbReference type="PANTHER" id="PTHR42659">
    <property type="entry name" value="XANTHINE DEHYDROGENASE SUBUNIT C-RELATED"/>
    <property type="match status" value="1"/>
</dbReference>
<keyword evidence="5" id="KW-1185">Reference proteome</keyword>
<dbReference type="Gene3D" id="3.30.43.10">
    <property type="entry name" value="Uridine Diphospho-n-acetylenolpyruvylglucosamine Reductase, domain 2"/>
    <property type="match status" value="1"/>
</dbReference>
<dbReference type="AlphaFoldDB" id="A0A2T1HPN9"/>
<dbReference type="PROSITE" id="PS51387">
    <property type="entry name" value="FAD_PCMH"/>
    <property type="match status" value="1"/>
</dbReference>
<evidence type="ECO:0000259" key="3">
    <source>
        <dbReference type="PROSITE" id="PS51387"/>
    </source>
</evidence>
<dbReference type="Proteomes" id="UP000239772">
    <property type="component" value="Unassembled WGS sequence"/>
</dbReference>
<accession>A0A2T1HPN9</accession>
<protein>
    <submittedName>
        <fullName evidence="4">FAD-binding molybdopterin dehydrogenase</fullName>
    </submittedName>
</protein>
<dbReference type="InterPro" id="IPR016167">
    <property type="entry name" value="FAD-bd_PCMH_sub1"/>
</dbReference>
<feature type="domain" description="FAD-binding PCMH-type" evidence="3">
    <location>
        <begin position="1"/>
        <end position="231"/>
    </location>
</feature>
<evidence type="ECO:0000313" key="5">
    <source>
        <dbReference type="Proteomes" id="UP000239772"/>
    </source>
</evidence>
<keyword evidence="2" id="KW-0274">FAD</keyword>
<evidence type="ECO:0000256" key="2">
    <source>
        <dbReference type="ARBA" id="ARBA00022827"/>
    </source>
</evidence>
<dbReference type="Pfam" id="PF00941">
    <property type="entry name" value="FAD_binding_5"/>
    <property type="match status" value="1"/>
</dbReference>
<dbReference type="SUPFAM" id="SSF55447">
    <property type="entry name" value="CO dehydrogenase flavoprotein C-terminal domain-like"/>
    <property type="match status" value="1"/>
</dbReference>
<dbReference type="Gene3D" id="3.30.465.10">
    <property type="match status" value="2"/>
</dbReference>
<dbReference type="GO" id="GO:0071949">
    <property type="term" value="F:FAD binding"/>
    <property type="evidence" value="ECO:0007669"/>
    <property type="project" value="InterPro"/>
</dbReference>
<name>A0A2T1HPN9_9HYPH</name>
<evidence type="ECO:0000256" key="1">
    <source>
        <dbReference type="ARBA" id="ARBA00022630"/>
    </source>
</evidence>
<gene>
    <name evidence="4" type="ORF">SLNSH_18315</name>
</gene>
<organism evidence="4 5">
    <name type="scientific">Alsobacter soli</name>
    <dbReference type="NCBI Taxonomy" id="2109933"/>
    <lineage>
        <taxon>Bacteria</taxon>
        <taxon>Pseudomonadati</taxon>
        <taxon>Pseudomonadota</taxon>
        <taxon>Alphaproteobacteria</taxon>
        <taxon>Hyphomicrobiales</taxon>
        <taxon>Alsobacteraceae</taxon>
        <taxon>Alsobacter</taxon>
    </lineage>
</organism>
<dbReference type="Pfam" id="PF03450">
    <property type="entry name" value="CO_deh_flav_C"/>
    <property type="match status" value="1"/>
</dbReference>
<dbReference type="InterPro" id="IPR036318">
    <property type="entry name" value="FAD-bd_PCMH-like_sf"/>
</dbReference>